<keyword evidence="3" id="KW-1185">Reference proteome</keyword>
<feature type="coiled-coil region" evidence="1">
    <location>
        <begin position="28"/>
        <end position="62"/>
    </location>
</feature>
<evidence type="ECO:0000313" key="2">
    <source>
        <dbReference type="EMBL" id="CAK0861770.1"/>
    </source>
</evidence>
<accession>A0ABN9UPN2</accession>
<name>A0ABN9UPN2_9DINO</name>
<evidence type="ECO:0000256" key="1">
    <source>
        <dbReference type="SAM" id="Coils"/>
    </source>
</evidence>
<keyword evidence="1" id="KW-0175">Coiled coil</keyword>
<comment type="caution">
    <text evidence="2">The sequence shown here is derived from an EMBL/GenBank/DDBJ whole genome shotgun (WGS) entry which is preliminary data.</text>
</comment>
<dbReference type="Proteomes" id="UP001189429">
    <property type="component" value="Unassembled WGS sequence"/>
</dbReference>
<proteinExistence type="predicted"/>
<reference evidence="2" key="1">
    <citation type="submission" date="2023-10" db="EMBL/GenBank/DDBJ databases">
        <authorList>
            <person name="Chen Y."/>
            <person name="Shah S."/>
            <person name="Dougan E. K."/>
            <person name="Thang M."/>
            <person name="Chan C."/>
        </authorList>
    </citation>
    <scope>NUCLEOTIDE SEQUENCE [LARGE SCALE GENOMIC DNA]</scope>
</reference>
<dbReference type="EMBL" id="CAUYUJ010016093">
    <property type="protein sequence ID" value="CAK0861770.1"/>
    <property type="molecule type" value="Genomic_DNA"/>
</dbReference>
<evidence type="ECO:0000313" key="3">
    <source>
        <dbReference type="Proteomes" id="UP001189429"/>
    </source>
</evidence>
<protein>
    <submittedName>
        <fullName evidence="2">Uncharacterized protein</fullName>
    </submittedName>
</protein>
<gene>
    <name evidence="2" type="ORF">PCOR1329_LOCUS50344</name>
</gene>
<organism evidence="2 3">
    <name type="scientific">Prorocentrum cordatum</name>
    <dbReference type="NCBI Taxonomy" id="2364126"/>
    <lineage>
        <taxon>Eukaryota</taxon>
        <taxon>Sar</taxon>
        <taxon>Alveolata</taxon>
        <taxon>Dinophyceae</taxon>
        <taxon>Prorocentrales</taxon>
        <taxon>Prorocentraceae</taxon>
        <taxon>Prorocentrum</taxon>
    </lineage>
</organism>
<sequence length="258" mass="26458">MASTASASAPAAMRPFQLDLQREVDVMQAVYAQERRQLEGLLRQLEEEARQVVRSAPREEEEEAPTACAASAVPLARRVRWRLQEGAPAQPWAPREVGLGLGVRTAFDLPECPGARLCLALGPAEATGDAALGGSDGAGAPPPRYRLALEVSGEGAAGLLLGASLWLEVDGEGLPPASAELLGASELVCEGAWPAAWLSGGPPAGAVLTCCAELEPRGHEPPALQLESAWPGAGGAAEEAPGQWVLQRGGGGAEGALG</sequence>